<feature type="domain" description="CusB-like beta-barrel" evidence="5">
    <location>
        <begin position="205"/>
        <end position="277"/>
    </location>
</feature>
<evidence type="ECO:0000259" key="4">
    <source>
        <dbReference type="Pfam" id="PF25917"/>
    </source>
</evidence>
<sequence length="369" mass="39118">MAKYVPAAAPWLQKAGVYKVLSMEPPGKTTSGGGPAGGGTPRAAVAVVAVRVELEQLTDQVAAIGDGRAYRSVSVRSDVAGRVAEVLITSGEAVSEGDVLVRLDDAAERIALEKARLTLADAEDELTRVRTLSQTGAATGVRRQSAELAEKAALLGVDQAEFELSQKVIRAPIGGWVGLLDIEVGDRISNQDVLAVLADRSRILVDFRVPERLTSQVRPGVAFEAEPLAMRGHTLTGQIVAVDNVIDRASRTLRVQGEIANADDTLRSGMAFSVRMAFDGPVLPSVPALAVQWTSEGAFVWAVREDKVRRVPVSILRRTADRALVDGALSEGDLIVVEGVQNLRPGIEVVTQQAQSTATADPLRPEASL</sequence>
<evidence type="ECO:0000256" key="3">
    <source>
        <dbReference type="ARBA" id="ARBA00022448"/>
    </source>
</evidence>
<dbReference type="SUPFAM" id="SSF111369">
    <property type="entry name" value="HlyD-like secretion proteins"/>
    <property type="match status" value="1"/>
</dbReference>
<protein>
    <submittedName>
        <fullName evidence="7">Efflux RND transporter periplasmic adaptor subunit</fullName>
    </submittedName>
</protein>
<feature type="domain" description="Multidrug resistance protein MdtA-like barrel-sandwich hybrid" evidence="4">
    <location>
        <begin position="71"/>
        <end position="194"/>
    </location>
</feature>
<dbReference type="InterPro" id="IPR006143">
    <property type="entry name" value="RND_pump_MFP"/>
</dbReference>
<dbReference type="Pfam" id="PF25967">
    <property type="entry name" value="RND-MFP_C"/>
    <property type="match status" value="1"/>
</dbReference>
<dbReference type="Gene3D" id="1.10.287.470">
    <property type="entry name" value="Helix hairpin bin"/>
    <property type="match status" value="1"/>
</dbReference>
<comment type="subcellular location">
    <subcellularLocation>
        <location evidence="1">Cell envelope</location>
    </subcellularLocation>
</comment>
<keyword evidence="3" id="KW-0813">Transport</keyword>
<dbReference type="Proteomes" id="UP001595973">
    <property type="component" value="Unassembled WGS sequence"/>
</dbReference>
<dbReference type="PANTHER" id="PTHR30469">
    <property type="entry name" value="MULTIDRUG RESISTANCE PROTEIN MDTA"/>
    <property type="match status" value="1"/>
</dbReference>
<evidence type="ECO:0000256" key="1">
    <source>
        <dbReference type="ARBA" id="ARBA00004196"/>
    </source>
</evidence>
<evidence type="ECO:0000313" key="7">
    <source>
        <dbReference type="EMBL" id="MFC4667946.1"/>
    </source>
</evidence>
<organism evidence="7 8">
    <name type="scientific">Seohaeicola nanhaiensis</name>
    <dbReference type="NCBI Taxonomy" id="1387282"/>
    <lineage>
        <taxon>Bacteria</taxon>
        <taxon>Pseudomonadati</taxon>
        <taxon>Pseudomonadota</taxon>
        <taxon>Alphaproteobacteria</taxon>
        <taxon>Rhodobacterales</taxon>
        <taxon>Roseobacteraceae</taxon>
        <taxon>Seohaeicola</taxon>
    </lineage>
</organism>
<name>A0ABV9KDC7_9RHOB</name>
<evidence type="ECO:0000256" key="2">
    <source>
        <dbReference type="ARBA" id="ARBA00009477"/>
    </source>
</evidence>
<dbReference type="NCBIfam" id="TIGR01730">
    <property type="entry name" value="RND_mfp"/>
    <property type="match status" value="1"/>
</dbReference>
<proteinExistence type="inferred from homology"/>
<dbReference type="InterPro" id="IPR058627">
    <property type="entry name" value="MdtA-like_C"/>
</dbReference>
<dbReference type="Gene3D" id="2.40.50.100">
    <property type="match status" value="1"/>
</dbReference>
<gene>
    <name evidence="7" type="ORF">ACFO5X_05215</name>
</gene>
<evidence type="ECO:0000259" key="5">
    <source>
        <dbReference type="Pfam" id="PF25954"/>
    </source>
</evidence>
<dbReference type="InterPro" id="IPR058792">
    <property type="entry name" value="Beta-barrel_RND_2"/>
</dbReference>
<evidence type="ECO:0000313" key="8">
    <source>
        <dbReference type="Proteomes" id="UP001595973"/>
    </source>
</evidence>
<feature type="domain" description="Multidrug resistance protein MdtA-like C-terminal permuted SH3" evidence="6">
    <location>
        <begin position="286"/>
        <end position="341"/>
    </location>
</feature>
<comment type="similarity">
    <text evidence="2">Belongs to the membrane fusion protein (MFP) (TC 8.A.1) family.</text>
</comment>
<dbReference type="Pfam" id="PF25954">
    <property type="entry name" value="Beta-barrel_RND_2"/>
    <property type="match status" value="1"/>
</dbReference>
<dbReference type="EMBL" id="JBHSGI010000002">
    <property type="protein sequence ID" value="MFC4667946.1"/>
    <property type="molecule type" value="Genomic_DNA"/>
</dbReference>
<dbReference type="Gene3D" id="2.40.420.20">
    <property type="match status" value="1"/>
</dbReference>
<accession>A0ABV9KDC7</accession>
<dbReference type="InterPro" id="IPR058625">
    <property type="entry name" value="MdtA-like_BSH"/>
</dbReference>
<dbReference type="PANTHER" id="PTHR30469:SF36">
    <property type="entry name" value="BLL3903 PROTEIN"/>
    <property type="match status" value="1"/>
</dbReference>
<reference evidence="8" key="1">
    <citation type="journal article" date="2019" name="Int. J. Syst. Evol. Microbiol.">
        <title>The Global Catalogue of Microorganisms (GCM) 10K type strain sequencing project: providing services to taxonomists for standard genome sequencing and annotation.</title>
        <authorList>
            <consortium name="The Broad Institute Genomics Platform"/>
            <consortium name="The Broad Institute Genome Sequencing Center for Infectious Disease"/>
            <person name="Wu L."/>
            <person name="Ma J."/>
        </authorList>
    </citation>
    <scope>NUCLEOTIDE SEQUENCE [LARGE SCALE GENOMIC DNA]</scope>
    <source>
        <strain evidence="8">CGMCC 4.7283</strain>
    </source>
</reference>
<dbReference type="Pfam" id="PF25917">
    <property type="entry name" value="BSH_RND"/>
    <property type="match status" value="1"/>
</dbReference>
<evidence type="ECO:0000259" key="6">
    <source>
        <dbReference type="Pfam" id="PF25967"/>
    </source>
</evidence>
<dbReference type="RefSeq" id="WP_380716180.1">
    <property type="nucleotide sequence ID" value="NZ_JBHSGI010000002.1"/>
</dbReference>
<comment type="caution">
    <text evidence="7">The sequence shown here is derived from an EMBL/GenBank/DDBJ whole genome shotgun (WGS) entry which is preliminary data.</text>
</comment>
<dbReference type="Gene3D" id="2.40.30.170">
    <property type="match status" value="1"/>
</dbReference>
<keyword evidence="8" id="KW-1185">Reference proteome</keyword>